<dbReference type="GO" id="GO:0016020">
    <property type="term" value="C:membrane"/>
    <property type="evidence" value="ECO:0007669"/>
    <property type="project" value="UniProtKB-SubCell"/>
</dbReference>
<comment type="subcellular location">
    <subcellularLocation>
        <location evidence="1">Membrane</location>
        <topology evidence="1">Multi-pass membrane protein</topology>
    </subcellularLocation>
</comment>
<evidence type="ECO:0000259" key="7">
    <source>
        <dbReference type="Pfam" id="PF02683"/>
    </source>
</evidence>
<keyword evidence="5 6" id="KW-0472">Membrane</keyword>
<comment type="similarity">
    <text evidence="2">Belongs to the DsbD family.</text>
</comment>
<evidence type="ECO:0000256" key="3">
    <source>
        <dbReference type="ARBA" id="ARBA00022692"/>
    </source>
</evidence>
<evidence type="ECO:0000256" key="4">
    <source>
        <dbReference type="ARBA" id="ARBA00022989"/>
    </source>
</evidence>
<dbReference type="GO" id="GO:0017004">
    <property type="term" value="P:cytochrome complex assembly"/>
    <property type="evidence" value="ECO:0007669"/>
    <property type="project" value="InterPro"/>
</dbReference>
<organism evidence="8 9">
    <name type="scientific">Caldiarchaeum subterraneum</name>
    <dbReference type="NCBI Taxonomy" id="311458"/>
    <lineage>
        <taxon>Archaea</taxon>
        <taxon>Nitrososphaerota</taxon>
        <taxon>Candidatus Caldarchaeales</taxon>
        <taxon>Candidatus Caldarchaeaceae</taxon>
        <taxon>Candidatus Caldarchaeum</taxon>
    </lineage>
</organism>
<evidence type="ECO:0000313" key="9">
    <source>
        <dbReference type="Proteomes" id="UP000608579"/>
    </source>
</evidence>
<dbReference type="Proteomes" id="UP000608579">
    <property type="component" value="Unassembled WGS sequence"/>
</dbReference>
<name>A0A833EA12_CALS0</name>
<feature type="transmembrane region" description="Helical" evidence="6">
    <location>
        <begin position="120"/>
        <end position="148"/>
    </location>
</feature>
<comment type="caution">
    <text evidence="8">The sequence shown here is derived from an EMBL/GenBank/DDBJ whole genome shotgun (WGS) entry which is preliminary data.</text>
</comment>
<dbReference type="PANTHER" id="PTHR31272:SF9">
    <property type="entry name" value="BLL1027 PROTEIN"/>
    <property type="match status" value="1"/>
</dbReference>
<proteinExistence type="inferred from homology"/>
<dbReference type="InterPro" id="IPR003834">
    <property type="entry name" value="Cyt_c_assmbl_TM_dom"/>
</dbReference>
<accession>A0A833EA12</accession>
<reference evidence="8" key="1">
    <citation type="journal article" date="2020" name="ISME J.">
        <title>Gammaproteobacteria mediating utilization of methyl-, sulfur- and petroleum organic compounds in deep ocean hydrothermal plumes.</title>
        <authorList>
            <person name="Zhou Z."/>
            <person name="Liu Y."/>
            <person name="Pan J."/>
            <person name="Cron B.R."/>
            <person name="Toner B.M."/>
            <person name="Anantharaman K."/>
            <person name="Breier J.A."/>
            <person name="Dick G.J."/>
            <person name="Li M."/>
        </authorList>
    </citation>
    <scope>NUCLEOTIDE SEQUENCE</scope>
    <source>
        <strain evidence="8">SZUA-1515</strain>
    </source>
</reference>
<feature type="transmembrane region" description="Helical" evidence="6">
    <location>
        <begin position="160"/>
        <end position="183"/>
    </location>
</feature>
<evidence type="ECO:0000313" key="8">
    <source>
        <dbReference type="EMBL" id="HIQ30002.1"/>
    </source>
</evidence>
<evidence type="ECO:0000256" key="2">
    <source>
        <dbReference type="ARBA" id="ARBA00006143"/>
    </source>
</evidence>
<dbReference type="InterPro" id="IPR051790">
    <property type="entry name" value="Cytochrome_c-biogenesis_DsbD"/>
</dbReference>
<dbReference type="EMBL" id="DQVM01000107">
    <property type="protein sequence ID" value="HIQ30002.1"/>
    <property type="molecule type" value="Genomic_DNA"/>
</dbReference>
<keyword evidence="4 6" id="KW-1133">Transmembrane helix</keyword>
<feature type="transmembrane region" description="Helical" evidence="6">
    <location>
        <begin position="195"/>
        <end position="216"/>
    </location>
</feature>
<protein>
    <submittedName>
        <fullName evidence="8">Cytochrome c biogenesis protein CcdA</fullName>
    </submittedName>
</protein>
<feature type="transmembrane region" description="Helical" evidence="6">
    <location>
        <begin position="6"/>
        <end position="33"/>
    </location>
</feature>
<evidence type="ECO:0000256" key="1">
    <source>
        <dbReference type="ARBA" id="ARBA00004141"/>
    </source>
</evidence>
<feature type="transmembrane region" description="Helical" evidence="6">
    <location>
        <begin position="45"/>
        <end position="68"/>
    </location>
</feature>
<sequence length="221" mass="23875">MAGDSFLLLIFGAGLATLLSPCGYALIPAYVTYSLGSGGRLRQALLRAAVVSVGVVIIYTILAVMISLLREVVRSAIPHLALLSALIVMSLGLIKLLEVRLPNLMPVKPVGMYNSRAGNFFFFIFGLGYGLGASGCNLPIFLVVLFYALLGEFGNPLMILMTYALGVVVPLIAVGVIASMVGLSFLRRLSRYTYYIHRIIGFAMVAAGVYLVYFYLTLVYL</sequence>
<feature type="domain" description="Cytochrome C biogenesis protein transmembrane" evidence="7">
    <location>
        <begin position="7"/>
        <end position="212"/>
    </location>
</feature>
<dbReference type="PANTHER" id="PTHR31272">
    <property type="entry name" value="CYTOCHROME C-TYPE BIOGENESIS PROTEIN HI_1454-RELATED"/>
    <property type="match status" value="1"/>
</dbReference>
<evidence type="ECO:0000256" key="6">
    <source>
        <dbReference type="SAM" id="Phobius"/>
    </source>
</evidence>
<gene>
    <name evidence="8" type="ORF">EYH45_05500</name>
</gene>
<keyword evidence="3 6" id="KW-0812">Transmembrane</keyword>
<dbReference type="AlphaFoldDB" id="A0A833EA12"/>
<dbReference type="Pfam" id="PF02683">
    <property type="entry name" value="DsbD_TM"/>
    <property type="match status" value="1"/>
</dbReference>
<feature type="transmembrane region" description="Helical" evidence="6">
    <location>
        <begin position="80"/>
        <end position="99"/>
    </location>
</feature>
<evidence type="ECO:0000256" key="5">
    <source>
        <dbReference type="ARBA" id="ARBA00023136"/>
    </source>
</evidence>